<keyword evidence="4" id="KW-0456">Lyase</keyword>
<feature type="domain" description="CENP-V/GFA" evidence="5">
    <location>
        <begin position="3"/>
        <end position="111"/>
    </location>
</feature>
<reference evidence="6" key="1">
    <citation type="submission" date="2018-06" db="EMBL/GenBank/DDBJ databases">
        <authorList>
            <person name="Zhirakovskaya E."/>
        </authorList>
    </citation>
    <scope>NUCLEOTIDE SEQUENCE</scope>
</reference>
<dbReference type="GO" id="GO:0046872">
    <property type="term" value="F:metal ion binding"/>
    <property type="evidence" value="ECO:0007669"/>
    <property type="project" value="UniProtKB-KW"/>
</dbReference>
<evidence type="ECO:0000259" key="5">
    <source>
        <dbReference type="PROSITE" id="PS51891"/>
    </source>
</evidence>
<comment type="similarity">
    <text evidence="1">Belongs to the Gfa family.</text>
</comment>
<evidence type="ECO:0000256" key="3">
    <source>
        <dbReference type="ARBA" id="ARBA00022833"/>
    </source>
</evidence>
<sequence>MRRTAVCCCEETRVVVEGDPKLHVVCHCNNCKKRTGSAFGVSAYFLDTQVISKSGNTDIYEISNEETQQKRHFCKSCGTTLYWKITKFDAIPNIEVMTGIAGGCFKDNPLPEPTMSASHKLKCTWTELPKLQVVS</sequence>
<dbReference type="PROSITE" id="PS51891">
    <property type="entry name" value="CENP_V_GFA"/>
    <property type="match status" value="1"/>
</dbReference>
<evidence type="ECO:0000256" key="1">
    <source>
        <dbReference type="ARBA" id="ARBA00005495"/>
    </source>
</evidence>
<protein>
    <recommendedName>
        <fullName evidence="5">CENP-V/GFA domain-containing protein</fullName>
    </recommendedName>
</protein>
<dbReference type="GO" id="GO:0016846">
    <property type="term" value="F:carbon-sulfur lyase activity"/>
    <property type="evidence" value="ECO:0007669"/>
    <property type="project" value="InterPro"/>
</dbReference>
<proteinExistence type="inferred from homology"/>
<dbReference type="Gene3D" id="3.90.1590.10">
    <property type="entry name" value="glutathione-dependent formaldehyde- activating enzyme (gfa)"/>
    <property type="match status" value="1"/>
</dbReference>
<name>A0A3B0XZ22_9ZZZZ</name>
<keyword evidence="3" id="KW-0862">Zinc</keyword>
<dbReference type="SUPFAM" id="SSF51316">
    <property type="entry name" value="Mss4-like"/>
    <property type="match status" value="1"/>
</dbReference>
<keyword evidence="2" id="KW-0479">Metal-binding</keyword>
<dbReference type="Pfam" id="PF04828">
    <property type="entry name" value="GFA"/>
    <property type="match status" value="1"/>
</dbReference>
<dbReference type="PANTHER" id="PTHR33337">
    <property type="entry name" value="GFA DOMAIN-CONTAINING PROTEIN"/>
    <property type="match status" value="1"/>
</dbReference>
<dbReference type="AlphaFoldDB" id="A0A3B0XZ22"/>
<organism evidence="6">
    <name type="scientific">hydrothermal vent metagenome</name>
    <dbReference type="NCBI Taxonomy" id="652676"/>
    <lineage>
        <taxon>unclassified sequences</taxon>
        <taxon>metagenomes</taxon>
        <taxon>ecological metagenomes</taxon>
    </lineage>
</organism>
<dbReference type="InterPro" id="IPR011057">
    <property type="entry name" value="Mss4-like_sf"/>
</dbReference>
<gene>
    <name evidence="6" type="ORF">MNBD_GAMMA08-2360</name>
</gene>
<accession>A0A3B0XZ22</accession>
<evidence type="ECO:0000256" key="2">
    <source>
        <dbReference type="ARBA" id="ARBA00022723"/>
    </source>
</evidence>
<dbReference type="PANTHER" id="PTHR33337:SF40">
    <property type="entry name" value="CENP-V_GFA DOMAIN-CONTAINING PROTEIN-RELATED"/>
    <property type="match status" value="1"/>
</dbReference>
<dbReference type="InterPro" id="IPR006913">
    <property type="entry name" value="CENP-V/GFA"/>
</dbReference>
<dbReference type="EMBL" id="UOFH01000370">
    <property type="protein sequence ID" value="VAW67119.1"/>
    <property type="molecule type" value="Genomic_DNA"/>
</dbReference>
<evidence type="ECO:0000256" key="4">
    <source>
        <dbReference type="ARBA" id="ARBA00023239"/>
    </source>
</evidence>
<evidence type="ECO:0000313" key="6">
    <source>
        <dbReference type="EMBL" id="VAW67119.1"/>
    </source>
</evidence>